<dbReference type="AlphaFoldDB" id="A0A9P0SH87"/>
<evidence type="ECO:0008006" key="3">
    <source>
        <dbReference type="Google" id="ProtNLM"/>
    </source>
</evidence>
<protein>
    <recommendedName>
        <fullName evidence="3">ATPase AAA-type core domain-containing protein</fullName>
    </recommendedName>
</protein>
<dbReference type="SUPFAM" id="SSF52540">
    <property type="entry name" value="P-loop containing nucleoside triphosphate hydrolases"/>
    <property type="match status" value="1"/>
</dbReference>
<keyword evidence="2" id="KW-1185">Reference proteome</keyword>
<accession>A0A9P0SH87</accession>
<organism evidence="1 2">
    <name type="scientific">Pieris brassicae</name>
    <name type="common">White butterfly</name>
    <name type="synonym">Large white butterfly</name>
    <dbReference type="NCBI Taxonomy" id="7116"/>
    <lineage>
        <taxon>Eukaryota</taxon>
        <taxon>Metazoa</taxon>
        <taxon>Ecdysozoa</taxon>
        <taxon>Arthropoda</taxon>
        <taxon>Hexapoda</taxon>
        <taxon>Insecta</taxon>
        <taxon>Pterygota</taxon>
        <taxon>Neoptera</taxon>
        <taxon>Endopterygota</taxon>
        <taxon>Lepidoptera</taxon>
        <taxon>Glossata</taxon>
        <taxon>Ditrysia</taxon>
        <taxon>Papilionoidea</taxon>
        <taxon>Pieridae</taxon>
        <taxon>Pierinae</taxon>
        <taxon>Pieris</taxon>
    </lineage>
</organism>
<reference evidence="1" key="1">
    <citation type="submission" date="2022-05" db="EMBL/GenBank/DDBJ databases">
        <authorList>
            <person name="Okamura Y."/>
        </authorList>
    </citation>
    <scope>NUCLEOTIDE SEQUENCE</scope>
</reference>
<comment type="caution">
    <text evidence="1">The sequence shown here is derived from an EMBL/GenBank/DDBJ whole genome shotgun (WGS) entry which is preliminary data.</text>
</comment>
<sequence>MNYQCCERINTEKIRHNLLNRLYGQTTAVSQIMKTLESDMKNKLLIMYGGTGVGKTLAVSIILEDILKFANVYHYTMLNLIDLNASDLLFGLTWCQSSIVIIDDLSHNDLSAIKYFIETLITKSETLSGNLTVIINYNCDIMDSHFSSKCNSNFASELKNNFSDIFIEKSFIEFNQLDNSVLRKCVEHEMGNKKVTEEQMGHILRNFDVVRDGCKGVHQKIKYLSII</sequence>
<gene>
    <name evidence="1" type="ORF">PIBRA_LOCUS125</name>
</gene>
<dbReference type="Gene3D" id="3.40.50.300">
    <property type="entry name" value="P-loop containing nucleotide triphosphate hydrolases"/>
    <property type="match status" value="1"/>
</dbReference>
<proteinExistence type="predicted"/>
<dbReference type="EMBL" id="CALOZG010000001">
    <property type="protein sequence ID" value="CAH3828565.1"/>
    <property type="molecule type" value="Genomic_DNA"/>
</dbReference>
<name>A0A9P0SH87_PIEBR</name>
<evidence type="ECO:0000313" key="1">
    <source>
        <dbReference type="EMBL" id="CAH3828565.1"/>
    </source>
</evidence>
<dbReference type="Proteomes" id="UP001152562">
    <property type="component" value="Unassembled WGS sequence"/>
</dbReference>
<dbReference type="InterPro" id="IPR027417">
    <property type="entry name" value="P-loop_NTPase"/>
</dbReference>
<evidence type="ECO:0000313" key="2">
    <source>
        <dbReference type="Proteomes" id="UP001152562"/>
    </source>
</evidence>